<dbReference type="PANTHER" id="PTHR43537:SF5">
    <property type="entry name" value="UXU OPERON TRANSCRIPTIONAL REGULATOR"/>
    <property type="match status" value="1"/>
</dbReference>
<keyword evidence="2" id="KW-0238">DNA-binding</keyword>
<dbReference type="InterPro" id="IPR036388">
    <property type="entry name" value="WH-like_DNA-bd_sf"/>
</dbReference>
<dbReference type="InterPro" id="IPR036390">
    <property type="entry name" value="WH_DNA-bd_sf"/>
</dbReference>
<reference evidence="6" key="1">
    <citation type="journal article" date="2019" name="Int. J. Syst. Evol. Microbiol.">
        <title>The Global Catalogue of Microorganisms (GCM) 10K type strain sequencing project: providing services to taxonomists for standard genome sequencing and annotation.</title>
        <authorList>
            <consortium name="The Broad Institute Genomics Platform"/>
            <consortium name="The Broad Institute Genome Sequencing Center for Infectious Disease"/>
            <person name="Wu L."/>
            <person name="Ma J."/>
        </authorList>
    </citation>
    <scope>NUCLEOTIDE SEQUENCE [LARGE SCALE GENOMIC DNA]</scope>
    <source>
        <strain evidence="6">CGMCC 1.15772</strain>
    </source>
</reference>
<comment type="caution">
    <text evidence="5">The sequence shown here is derived from an EMBL/GenBank/DDBJ whole genome shotgun (WGS) entry which is preliminary data.</text>
</comment>
<name>A0ABW2HEV7_9MICO</name>
<dbReference type="CDD" id="cd07377">
    <property type="entry name" value="WHTH_GntR"/>
    <property type="match status" value="1"/>
</dbReference>
<evidence type="ECO:0000313" key="5">
    <source>
        <dbReference type="EMBL" id="MFC7269663.1"/>
    </source>
</evidence>
<gene>
    <name evidence="5" type="ORF">ACFQRL_11875</name>
</gene>
<dbReference type="PANTHER" id="PTHR43537">
    <property type="entry name" value="TRANSCRIPTIONAL REGULATOR, GNTR FAMILY"/>
    <property type="match status" value="1"/>
</dbReference>
<keyword evidence="6" id="KW-1185">Reference proteome</keyword>
<dbReference type="SMART" id="SM00895">
    <property type="entry name" value="FCD"/>
    <property type="match status" value="1"/>
</dbReference>
<protein>
    <submittedName>
        <fullName evidence="5">GntR family transcriptional regulator</fullName>
    </submittedName>
</protein>
<keyword evidence="1" id="KW-0805">Transcription regulation</keyword>
<evidence type="ECO:0000256" key="2">
    <source>
        <dbReference type="ARBA" id="ARBA00023125"/>
    </source>
</evidence>
<dbReference type="RefSeq" id="WP_262874590.1">
    <property type="nucleotide sequence ID" value="NZ_BAABKW010000001.1"/>
</dbReference>
<dbReference type="SUPFAM" id="SSF46785">
    <property type="entry name" value="Winged helix' DNA-binding domain"/>
    <property type="match status" value="1"/>
</dbReference>
<dbReference type="Gene3D" id="1.10.10.10">
    <property type="entry name" value="Winged helix-like DNA-binding domain superfamily/Winged helix DNA-binding domain"/>
    <property type="match status" value="1"/>
</dbReference>
<dbReference type="Proteomes" id="UP001596507">
    <property type="component" value="Unassembled WGS sequence"/>
</dbReference>
<evidence type="ECO:0000259" key="4">
    <source>
        <dbReference type="PROSITE" id="PS50949"/>
    </source>
</evidence>
<dbReference type="Pfam" id="PF00392">
    <property type="entry name" value="GntR"/>
    <property type="match status" value="1"/>
</dbReference>
<dbReference type="SMART" id="SM00345">
    <property type="entry name" value="HTH_GNTR"/>
    <property type="match status" value="1"/>
</dbReference>
<evidence type="ECO:0000256" key="1">
    <source>
        <dbReference type="ARBA" id="ARBA00023015"/>
    </source>
</evidence>
<dbReference type="SUPFAM" id="SSF48008">
    <property type="entry name" value="GntR ligand-binding domain-like"/>
    <property type="match status" value="1"/>
</dbReference>
<dbReference type="InterPro" id="IPR000524">
    <property type="entry name" value="Tscrpt_reg_HTH_GntR"/>
</dbReference>
<dbReference type="InterPro" id="IPR011711">
    <property type="entry name" value="GntR_C"/>
</dbReference>
<dbReference type="EMBL" id="JBHTBE010000003">
    <property type="protein sequence ID" value="MFC7269663.1"/>
    <property type="molecule type" value="Genomic_DNA"/>
</dbReference>
<dbReference type="PROSITE" id="PS50949">
    <property type="entry name" value="HTH_GNTR"/>
    <property type="match status" value="1"/>
</dbReference>
<dbReference type="InterPro" id="IPR008920">
    <property type="entry name" value="TF_FadR/GntR_C"/>
</dbReference>
<feature type="domain" description="HTH gntR-type" evidence="4">
    <location>
        <begin position="1"/>
        <end position="68"/>
    </location>
</feature>
<accession>A0ABW2HEV7</accession>
<evidence type="ECO:0000256" key="3">
    <source>
        <dbReference type="ARBA" id="ARBA00023163"/>
    </source>
</evidence>
<evidence type="ECO:0000313" key="6">
    <source>
        <dbReference type="Proteomes" id="UP001596507"/>
    </source>
</evidence>
<keyword evidence="3" id="KW-0804">Transcription</keyword>
<organism evidence="5 6">
    <name type="scientific">Microbacterium fluvii</name>
    <dbReference type="NCBI Taxonomy" id="415215"/>
    <lineage>
        <taxon>Bacteria</taxon>
        <taxon>Bacillati</taxon>
        <taxon>Actinomycetota</taxon>
        <taxon>Actinomycetes</taxon>
        <taxon>Micrococcales</taxon>
        <taxon>Microbacteriaceae</taxon>
        <taxon>Microbacterium</taxon>
    </lineage>
</organism>
<sequence length="219" mass="23670">MPEKTDVRAQLRAAILQGVYAPRQRLIEAELAEEYSASRFVLRNALIALAAEGLIELQPNRGARVREISVPEAIEITEIRQAVEGLVAARAAGRASAENIVFLRALGQEMRDAVDQGELARYSDLNATLHGTLRVIADHASATRILEQLNGQMVRHQFRLSMVPGRPSISLPEHLAIIDAVCDRDSEAARAAMMAHVGSVIATLASLGADAPGRISTPR</sequence>
<proteinExistence type="predicted"/>
<dbReference type="Pfam" id="PF07729">
    <property type="entry name" value="FCD"/>
    <property type="match status" value="1"/>
</dbReference>
<dbReference type="Gene3D" id="1.20.120.530">
    <property type="entry name" value="GntR ligand-binding domain-like"/>
    <property type="match status" value="1"/>
</dbReference>